<feature type="compositionally biased region" description="Low complexity" evidence="2">
    <location>
        <begin position="78"/>
        <end position="87"/>
    </location>
</feature>
<gene>
    <name evidence="3" type="ORF">J2D77_14090</name>
</gene>
<keyword evidence="4" id="KW-1185">Reference proteome</keyword>
<accession>A0A939HMH2</accession>
<reference evidence="3" key="1">
    <citation type="submission" date="2021-03" db="EMBL/GenBank/DDBJ databases">
        <title>The complete genome sequence of Acetobacter sp. TBRC 12339.</title>
        <authorList>
            <person name="Charoenyingcharoen P."/>
            <person name="Yukphan P."/>
        </authorList>
    </citation>
    <scope>NUCLEOTIDE SEQUENCE</scope>
    <source>
        <strain evidence="3">TBRC 12339</strain>
    </source>
</reference>
<dbReference type="Proteomes" id="UP000664073">
    <property type="component" value="Unassembled WGS sequence"/>
</dbReference>
<dbReference type="AlphaFoldDB" id="A0A939HMH2"/>
<proteinExistence type="predicted"/>
<feature type="coiled-coil region" evidence="1">
    <location>
        <begin position="17"/>
        <end position="44"/>
    </location>
</feature>
<comment type="caution">
    <text evidence="3">The sequence shown here is derived from an EMBL/GenBank/DDBJ whole genome shotgun (WGS) entry which is preliminary data.</text>
</comment>
<evidence type="ECO:0000313" key="4">
    <source>
        <dbReference type="Proteomes" id="UP000664073"/>
    </source>
</evidence>
<sequence>MSATANVSDSDASDRLFVEMSHKLEALTASVNDLQKRLDASQQAINDRLATGLGKIDGRLDELRHRTDVLDADRAARTPVQTAAAPPKATPATPPSTAKDTGVDKPHALTKATSQEAPPPPRPHYTVQAGAPDIAILTDAQGRPTRVLPGSSLEGWGTVLSVVQTGSGWAVKTEHGTIR</sequence>
<keyword evidence="1" id="KW-0175">Coiled coil</keyword>
<protein>
    <submittedName>
        <fullName evidence="3">Uncharacterized protein</fullName>
    </submittedName>
</protein>
<dbReference type="RefSeq" id="WP_207846947.1">
    <property type="nucleotide sequence ID" value="NZ_JAFVMH010000008.1"/>
</dbReference>
<dbReference type="EMBL" id="JAFVMH010000008">
    <property type="protein sequence ID" value="MBO1326282.1"/>
    <property type="molecule type" value="Genomic_DNA"/>
</dbReference>
<evidence type="ECO:0000256" key="2">
    <source>
        <dbReference type="SAM" id="MobiDB-lite"/>
    </source>
</evidence>
<evidence type="ECO:0000313" key="3">
    <source>
        <dbReference type="EMBL" id="MBO1326282.1"/>
    </source>
</evidence>
<organism evidence="3 4">
    <name type="scientific">Acetobacter garciniae</name>
    <dbReference type="NCBI Taxonomy" id="2817435"/>
    <lineage>
        <taxon>Bacteria</taxon>
        <taxon>Pseudomonadati</taxon>
        <taxon>Pseudomonadota</taxon>
        <taxon>Alphaproteobacteria</taxon>
        <taxon>Acetobacterales</taxon>
        <taxon>Acetobacteraceae</taxon>
        <taxon>Acetobacter</taxon>
    </lineage>
</organism>
<name>A0A939HMH2_9PROT</name>
<feature type="region of interest" description="Disordered" evidence="2">
    <location>
        <begin position="70"/>
        <end position="105"/>
    </location>
</feature>
<evidence type="ECO:0000256" key="1">
    <source>
        <dbReference type="SAM" id="Coils"/>
    </source>
</evidence>